<dbReference type="InterPro" id="IPR000477">
    <property type="entry name" value="RT_dom"/>
</dbReference>
<dbReference type="Pfam" id="PF00078">
    <property type="entry name" value="RVT_1"/>
    <property type="match status" value="1"/>
</dbReference>
<dbReference type="PANTHER" id="PTHR31635">
    <property type="entry name" value="REVERSE TRANSCRIPTASE DOMAIN-CONTAINING PROTEIN-RELATED"/>
    <property type="match status" value="1"/>
</dbReference>
<name>A0A3Q3BIJ9_KRYMA</name>
<dbReference type="PANTHER" id="PTHR31635:SF196">
    <property type="entry name" value="REVERSE TRANSCRIPTASE DOMAIN-CONTAINING PROTEIN-RELATED"/>
    <property type="match status" value="1"/>
</dbReference>
<dbReference type="Proteomes" id="UP000264800">
    <property type="component" value="Unplaced"/>
</dbReference>
<accession>A0A3Q3BIJ9</accession>
<dbReference type="PROSITE" id="PS50878">
    <property type="entry name" value="RT_POL"/>
    <property type="match status" value="1"/>
</dbReference>
<organism evidence="2 3">
    <name type="scientific">Kryptolebias marmoratus</name>
    <name type="common">Mangrove killifish</name>
    <name type="synonym">Rivulus marmoratus</name>
    <dbReference type="NCBI Taxonomy" id="37003"/>
    <lineage>
        <taxon>Eukaryota</taxon>
        <taxon>Metazoa</taxon>
        <taxon>Chordata</taxon>
        <taxon>Craniata</taxon>
        <taxon>Vertebrata</taxon>
        <taxon>Euteleostomi</taxon>
        <taxon>Actinopterygii</taxon>
        <taxon>Neopterygii</taxon>
        <taxon>Teleostei</taxon>
        <taxon>Neoteleostei</taxon>
        <taxon>Acanthomorphata</taxon>
        <taxon>Ovalentaria</taxon>
        <taxon>Atherinomorphae</taxon>
        <taxon>Cyprinodontiformes</taxon>
        <taxon>Rivulidae</taxon>
        <taxon>Kryptolebias</taxon>
    </lineage>
</organism>
<sequence length="936" mass="108595">MNPNAHRRGSYWKLNSSVLKHEAVSKMVHSLIQRFWCKSLVEKKFCNNWELLKFELSKFLRTYTSSFAKTKRAEEENVISEITSITQKIPENLSENEHSRLIYLQNKLDDIYRMKAEGAFVRSRKRWLEEGEQNSAYFFRLEKFQAKINTIQKLNIDGDITDDPRKIAKYSSEFYTKLYESKYNNNSTCRFLRSLTDTKKIDMDSKESCDKPIILQEIICAIENLKSNKSPGPDGLTSELYKTFSKQLAPFLQELFLECINNESLPPTLTQGLITLIPKPKKDLLFIDNWRPICLLNNDYKIFAHIFAKRIKSVLENIIDESQSGFMENRHISNNIRLVLDLIDYSHLCPDDSFILFLDFYKAFDTIEHEFIFHALEKFGFGSYFSSAIKTMYTNGNCTIRLNAGTSPRFFLKRGVRQGCPISPYLFLLCTQLLTDAIKLSPIKGITAAGQEIIISQLADDTTLFLKNSSQIPLSIDLINSFSAASGLCLNIKKCELLAIKHCDISSICGIPVKDSVNYLGICITKDKDSRCPLNFNSIIDRTQKKLNQWLQRDLSLRGRILLTKAEGLSRLTYAALSLDVNKKVSKDINKMLFNFIWKNKKHYIKKSVIMNSYEKGGLNFLDFDTLNNTFKINWLKQFIRNPFSIWNFIPNFVFSKLGGLNFLLFCNYNVNKIPLKLSNFHKQMLLSWSLIYKHNFSPHRYYIWNNKDILHKNKSLFFSNWFIHNIVSVNQLLKSDGSLMTYQDFLTHYGPIIPCNEFSVVINAIPAGAVILFKGFIEKNPTQFNFDPTEPEIGQICFSSLRNSNRGIRSLFQKDVVSTPHVTSYWNTIVNNLNWKVIWTLPSKYIITNKVKEVSFKIIHRIYPSKIFLQRFNNNLDTTCSFCEVNPEDTLHLFWSCPFSVIFWKNICTLICNSIDPDFSLCFEHVLFGLTNYPI</sequence>
<dbReference type="Pfam" id="PF13966">
    <property type="entry name" value="zf-RVT"/>
    <property type="match status" value="1"/>
</dbReference>
<dbReference type="GeneTree" id="ENSGT00940000163737"/>
<reference evidence="2" key="1">
    <citation type="submission" date="2025-08" db="UniProtKB">
        <authorList>
            <consortium name="Ensembl"/>
        </authorList>
    </citation>
    <scope>IDENTIFICATION</scope>
</reference>
<dbReference type="SUPFAM" id="SSF56672">
    <property type="entry name" value="DNA/RNA polymerases"/>
    <property type="match status" value="1"/>
</dbReference>
<dbReference type="InterPro" id="IPR043502">
    <property type="entry name" value="DNA/RNA_pol_sf"/>
</dbReference>
<evidence type="ECO:0000313" key="2">
    <source>
        <dbReference type="Ensembl" id="ENSKMAP00000024629.1"/>
    </source>
</evidence>
<reference evidence="2" key="2">
    <citation type="submission" date="2025-09" db="UniProtKB">
        <authorList>
            <consortium name="Ensembl"/>
        </authorList>
    </citation>
    <scope>IDENTIFICATION</scope>
</reference>
<evidence type="ECO:0000259" key="1">
    <source>
        <dbReference type="PROSITE" id="PS50878"/>
    </source>
</evidence>
<dbReference type="AlphaFoldDB" id="A0A3Q3BIJ9"/>
<evidence type="ECO:0000313" key="3">
    <source>
        <dbReference type="Proteomes" id="UP000264800"/>
    </source>
</evidence>
<proteinExistence type="predicted"/>
<protein>
    <recommendedName>
        <fullName evidence="1">Reverse transcriptase domain-containing protein</fullName>
    </recommendedName>
</protein>
<feature type="domain" description="Reverse transcriptase" evidence="1">
    <location>
        <begin position="258"/>
        <end position="524"/>
    </location>
</feature>
<dbReference type="OMA" id="ECINNES"/>
<keyword evidence="3" id="KW-1185">Reference proteome</keyword>
<dbReference type="CDD" id="cd01650">
    <property type="entry name" value="RT_nLTR_like"/>
    <property type="match status" value="1"/>
</dbReference>
<dbReference type="InterPro" id="IPR026960">
    <property type="entry name" value="RVT-Znf"/>
</dbReference>
<dbReference type="Ensembl" id="ENSKMAT00000024937.1">
    <property type="protein sequence ID" value="ENSKMAP00000024629.1"/>
    <property type="gene ID" value="ENSKMAG00000018235.1"/>
</dbReference>